<organism evidence="3 4">
    <name type="scientific">Thamnophis sirtalis</name>
    <dbReference type="NCBI Taxonomy" id="35019"/>
    <lineage>
        <taxon>Eukaryota</taxon>
        <taxon>Metazoa</taxon>
        <taxon>Chordata</taxon>
        <taxon>Craniata</taxon>
        <taxon>Vertebrata</taxon>
        <taxon>Euteleostomi</taxon>
        <taxon>Lepidosauria</taxon>
        <taxon>Squamata</taxon>
        <taxon>Bifurcata</taxon>
        <taxon>Unidentata</taxon>
        <taxon>Episquamata</taxon>
        <taxon>Toxicofera</taxon>
        <taxon>Serpentes</taxon>
        <taxon>Colubroidea</taxon>
        <taxon>Colubridae</taxon>
        <taxon>Natricinae</taxon>
        <taxon>Thamnophis</taxon>
    </lineage>
</organism>
<evidence type="ECO:0000313" key="3">
    <source>
        <dbReference type="Proteomes" id="UP000504617"/>
    </source>
</evidence>
<evidence type="ECO:0000256" key="1">
    <source>
        <dbReference type="SAM" id="Coils"/>
    </source>
</evidence>
<feature type="region of interest" description="Disordered" evidence="2">
    <location>
        <begin position="409"/>
        <end position="449"/>
    </location>
</feature>
<dbReference type="OrthoDB" id="5982442at2759"/>
<protein>
    <submittedName>
        <fullName evidence="4">Cingulin-like</fullName>
    </submittedName>
</protein>
<gene>
    <name evidence="4" type="primary">LOC106549418</name>
</gene>
<dbReference type="Proteomes" id="UP000504617">
    <property type="component" value="Unplaced"/>
</dbReference>
<feature type="coiled-coil region" evidence="1">
    <location>
        <begin position="88"/>
        <end position="176"/>
    </location>
</feature>
<name>A0A6I9YES5_9SAUR</name>
<feature type="coiled-coil region" evidence="1">
    <location>
        <begin position="314"/>
        <end position="407"/>
    </location>
</feature>
<dbReference type="GeneID" id="106549418"/>
<feature type="compositionally biased region" description="Basic and acidic residues" evidence="2">
    <location>
        <begin position="409"/>
        <end position="424"/>
    </location>
</feature>
<evidence type="ECO:0000313" key="4">
    <source>
        <dbReference type="RefSeq" id="XP_013922544.1"/>
    </source>
</evidence>
<keyword evidence="3" id="KW-1185">Reference proteome</keyword>
<sequence length="449" mass="51843">MMEFELSSLRQKMESSFAYLEKERKWLEVIRSEGRKRKGELDDKIFKMEMELAKTKSYFGQRDHCLLSRGFSQSEHVTQETLDVGQELRSLQKSLSALKNCIKSLEEKRNEMVQQLKCVKEGEQISAGPPTATQSLEAKRERRQLLAAYKNIKQKNVALLQQIQHLSLELKHAQKNQEGSGEQISALKPELASDKNRANQEEETKVLVKEEMQFSSQANKELSSTAAESHPGLGALVEKLHLLEEEKKSHANHIRALEDERTQLLEEKEKYLLERTAEWQGQEESRKALQESCEHLRESQIQMQKEKGLLQVHCQDLERQAEELGKQLDEQRTISQDWRNQWEDMDAALRTKGEELDKMRAQNQALQAKKAEWSLEKQRLQQLVGDLEEQLAEKDQALRDLRQTRDVERAVLEMRTSPEPKITREGPGTSNEKGRPAGLEGKIVGNQLE</sequence>
<dbReference type="RefSeq" id="XP_013922544.1">
    <property type="nucleotide sequence ID" value="XM_014067069.1"/>
</dbReference>
<accession>A0A6I9YES5</accession>
<dbReference type="KEGG" id="tsr:106549418"/>
<keyword evidence="1" id="KW-0175">Coiled coil</keyword>
<reference evidence="4" key="1">
    <citation type="submission" date="2025-08" db="UniProtKB">
        <authorList>
            <consortium name="RefSeq"/>
        </authorList>
    </citation>
    <scope>IDENTIFICATION</scope>
</reference>
<evidence type="ECO:0000256" key="2">
    <source>
        <dbReference type="SAM" id="MobiDB-lite"/>
    </source>
</evidence>
<dbReference type="AlphaFoldDB" id="A0A6I9YES5"/>
<feature type="non-terminal residue" evidence="4">
    <location>
        <position position="449"/>
    </location>
</feature>
<feature type="coiled-coil region" evidence="1">
    <location>
        <begin position="240"/>
        <end position="274"/>
    </location>
</feature>
<proteinExistence type="predicted"/>